<protein>
    <recommendedName>
        <fullName evidence="2">Lipid/polyisoprenoid-binding YceI-like domain-containing protein</fullName>
    </recommendedName>
</protein>
<sequence>MAAAVWTLDSSNGQLLVTTGVTGPAAKMGHRLTIEMTRWQASVQWNGGEPTSMELTTDVDSLEVLRGEGGVKGLSGPEKVLARSNAVNCLDAKRFPQIRFRADDIGKVDGGYRLSGTLEIHGTTRDRVVDLHTEDLGGTWRMSCEARVRQSEFGVKPYSMMMGAMKVVDEVTVSFTAEHAG</sequence>
<evidence type="ECO:0000313" key="4">
    <source>
        <dbReference type="Proteomes" id="UP000006057"/>
    </source>
</evidence>
<dbReference type="SMART" id="SM00867">
    <property type="entry name" value="YceI"/>
    <property type="match status" value="1"/>
</dbReference>
<name>I4BED0_MYCCN</name>
<dbReference type="AlphaFoldDB" id="I4BED0"/>
<gene>
    <name evidence="3" type="ordered locus">Mycch_0822</name>
</gene>
<comment type="similarity">
    <text evidence="1">Belongs to the UPF0312 family.</text>
</comment>
<dbReference type="HOGENOM" id="CLU_124935_0_0_11"/>
<dbReference type="InterPro" id="IPR007372">
    <property type="entry name" value="Lipid/polyisoprenoid-bd_YceI"/>
</dbReference>
<accession>I4BED0</accession>
<evidence type="ECO:0000259" key="2">
    <source>
        <dbReference type="SMART" id="SM00867"/>
    </source>
</evidence>
<evidence type="ECO:0000256" key="1">
    <source>
        <dbReference type="ARBA" id="ARBA00008812"/>
    </source>
</evidence>
<feature type="domain" description="Lipid/polyisoprenoid-binding YceI-like" evidence="2">
    <location>
        <begin position="5"/>
        <end position="180"/>
    </location>
</feature>
<dbReference type="OrthoDB" id="3724977at2"/>
<reference evidence="3 4" key="1">
    <citation type="submission" date="2012-06" db="EMBL/GenBank/DDBJ databases">
        <title>Complete sequence of chromosome of Mycobacterium chubuense NBB4.</title>
        <authorList>
            <consortium name="US DOE Joint Genome Institute"/>
            <person name="Lucas S."/>
            <person name="Han J."/>
            <person name="Lapidus A."/>
            <person name="Cheng J.-F."/>
            <person name="Goodwin L."/>
            <person name="Pitluck S."/>
            <person name="Peters L."/>
            <person name="Mikhailova N."/>
            <person name="Teshima H."/>
            <person name="Detter J.C."/>
            <person name="Han C."/>
            <person name="Tapia R."/>
            <person name="Land M."/>
            <person name="Hauser L."/>
            <person name="Kyrpides N."/>
            <person name="Ivanova N."/>
            <person name="Pagani I."/>
            <person name="Mattes T."/>
            <person name="Holmes A."/>
            <person name="Rutledge P."/>
            <person name="Paulsen I."/>
            <person name="Coleman N."/>
            <person name="Woyke T."/>
        </authorList>
    </citation>
    <scope>NUCLEOTIDE SEQUENCE [LARGE SCALE GENOMIC DNA]</scope>
    <source>
        <strain evidence="3 4">NBB4</strain>
    </source>
</reference>
<dbReference type="KEGG" id="mcb:Mycch_0822"/>
<dbReference type="EMBL" id="CP003053">
    <property type="protein sequence ID" value="AFM15637.1"/>
    <property type="molecule type" value="Genomic_DNA"/>
</dbReference>
<dbReference type="Proteomes" id="UP000006057">
    <property type="component" value="Chromosome"/>
</dbReference>
<dbReference type="RefSeq" id="WP_014814128.1">
    <property type="nucleotide sequence ID" value="NC_018027.1"/>
</dbReference>
<dbReference type="Pfam" id="PF04264">
    <property type="entry name" value="YceI"/>
    <property type="match status" value="1"/>
</dbReference>
<dbReference type="InterPro" id="IPR036761">
    <property type="entry name" value="TTHA0802/YceI-like_sf"/>
</dbReference>
<dbReference type="SUPFAM" id="SSF101874">
    <property type="entry name" value="YceI-like"/>
    <property type="match status" value="1"/>
</dbReference>
<keyword evidence="4" id="KW-1185">Reference proteome</keyword>
<dbReference type="STRING" id="710421.Mycch_0822"/>
<proteinExistence type="inferred from homology"/>
<dbReference type="Gene3D" id="2.40.128.110">
    <property type="entry name" value="Lipid/polyisoprenoid-binding, YceI-like"/>
    <property type="match status" value="1"/>
</dbReference>
<dbReference type="PATRIC" id="fig|710421.3.peg.827"/>
<evidence type="ECO:0000313" key="3">
    <source>
        <dbReference type="EMBL" id="AFM15637.1"/>
    </source>
</evidence>
<dbReference type="eggNOG" id="COG2353">
    <property type="taxonomic scope" value="Bacteria"/>
</dbReference>
<organism evidence="3 4">
    <name type="scientific">Mycolicibacterium chubuense (strain NBB4)</name>
    <name type="common">Mycobacterium chubuense</name>
    <dbReference type="NCBI Taxonomy" id="710421"/>
    <lineage>
        <taxon>Bacteria</taxon>
        <taxon>Bacillati</taxon>
        <taxon>Actinomycetota</taxon>
        <taxon>Actinomycetes</taxon>
        <taxon>Mycobacteriales</taxon>
        <taxon>Mycobacteriaceae</taxon>
        <taxon>Mycolicibacterium</taxon>
    </lineage>
</organism>